<protein>
    <recommendedName>
        <fullName evidence="13">Polycomb protein VEFS-Box domain-containing protein</fullName>
    </recommendedName>
</protein>
<keyword evidence="2" id="KW-0479">Metal-binding</keyword>
<dbReference type="Pfam" id="PF09733">
    <property type="entry name" value="VEFS-Box"/>
    <property type="match status" value="1"/>
</dbReference>
<keyword evidence="4" id="KW-0862">Zinc</keyword>
<organism evidence="11 12">
    <name type="scientific">Dreissena polymorpha</name>
    <name type="common">Zebra mussel</name>
    <name type="synonym">Mytilus polymorpha</name>
    <dbReference type="NCBI Taxonomy" id="45954"/>
    <lineage>
        <taxon>Eukaryota</taxon>
        <taxon>Metazoa</taxon>
        <taxon>Spiralia</taxon>
        <taxon>Lophotrochozoa</taxon>
        <taxon>Mollusca</taxon>
        <taxon>Bivalvia</taxon>
        <taxon>Autobranchia</taxon>
        <taxon>Heteroconchia</taxon>
        <taxon>Euheterodonta</taxon>
        <taxon>Imparidentia</taxon>
        <taxon>Neoheterodontei</taxon>
        <taxon>Myida</taxon>
        <taxon>Dreissenoidea</taxon>
        <taxon>Dreissenidae</taxon>
        <taxon>Dreissena</taxon>
    </lineage>
</organism>
<dbReference type="GO" id="GO:0016586">
    <property type="term" value="C:RSC-type complex"/>
    <property type="evidence" value="ECO:0007669"/>
    <property type="project" value="TreeGrafter"/>
</dbReference>
<dbReference type="GO" id="GO:0006325">
    <property type="term" value="P:chromatin organization"/>
    <property type="evidence" value="ECO:0007669"/>
    <property type="project" value="UniProtKB-KW"/>
</dbReference>
<keyword evidence="3" id="KW-0863">Zinc-finger</keyword>
<keyword evidence="6" id="KW-0805">Transcription regulation</keyword>
<evidence type="ECO:0000256" key="3">
    <source>
        <dbReference type="ARBA" id="ARBA00022771"/>
    </source>
</evidence>
<evidence type="ECO:0008006" key="13">
    <source>
        <dbReference type="Google" id="ProtNLM"/>
    </source>
</evidence>
<dbReference type="OrthoDB" id="166746at2759"/>
<dbReference type="PANTHER" id="PTHR22597">
    <property type="entry name" value="POLYCOMB GROUP PROTEIN"/>
    <property type="match status" value="1"/>
</dbReference>
<evidence type="ECO:0000313" key="12">
    <source>
        <dbReference type="Proteomes" id="UP000828390"/>
    </source>
</evidence>
<dbReference type="InterPro" id="IPR019135">
    <property type="entry name" value="Polycomb_protein_VEFS-Box"/>
</dbReference>
<reference evidence="11" key="1">
    <citation type="journal article" date="2019" name="bioRxiv">
        <title>The Genome of the Zebra Mussel, Dreissena polymorpha: A Resource for Invasive Species Research.</title>
        <authorList>
            <person name="McCartney M.A."/>
            <person name="Auch B."/>
            <person name="Kono T."/>
            <person name="Mallez S."/>
            <person name="Zhang Y."/>
            <person name="Obille A."/>
            <person name="Becker A."/>
            <person name="Abrahante J.E."/>
            <person name="Garbe J."/>
            <person name="Badalamenti J.P."/>
            <person name="Herman A."/>
            <person name="Mangelson H."/>
            <person name="Liachko I."/>
            <person name="Sullivan S."/>
            <person name="Sone E.D."/>
            <person name="Koren S."/>
            <person name="Silverstein K.A.T."/>
            <person name="Beckman K.B."/>
            <person name="Gohl D.M."/>
        </authorList>
    </citation>
    <scope>NUCLEOTIDE SEQUENCE</scope>
    <source>
        <strain evidence="11">Duluth1</strain>
        <tissue evidence="11">Whole animal</tissue>
    </source>
</reference>
<sequence length="627" mass="71984">MKQKKKEKDKPAVAPENNEADIEKFLQTFEKATKIYRYLRTRHLVSPLFLQRSLWYMKHRKSTGKTRKSFKVDSILEKKKVIKDDPDAPHDGIKYLRLELDGYYDSNIPHGIHEVEVEAIVTRIQHTRKHGACSGNVKQTSLGKVRVPVNPTWSHSSPDGTQSDNGYHGSRATIISKEGIDFRPFNGQNSCSLHLSVTCRLKPNHPNGIANGTISDEYSNKKRRHSLSPHGAGNLEDNVVVYGAELSVYGKQYQCLLVAGTYDLILQERGSKFSTNERGQWERAGGKRPIAALEVFDSSSTLKFKLTWFDDPEGLVPCETLPCEYHKNNRYTPTGYRSDPSQLIKEEGTSTPKKKMPIVYQFLYDENARQMTDSRDSAGCPWCTVNCGELYSLLKHLRLCHARFNFIYTQTPTAHRIDVSLNDCFDGAYAGNPQDLNSHIGFAFHRLGPVRRSSITHVMVYRPKRPAQTLQEFCEPEKENQICRQIIQGHNRLYYRTNTCQPLKPQEINQDSEDEITPKWLCQKSVNLIDEFSDVNEGEKELMKMWNLHCMKYAYIADCQIPQACQTFIEEHGKEIILKNIVKNFELHLVNMFDYSLIAPEIVQRTMWQLYTVRDDLEMSGVIPCCS</sequence>
<evidence type="ECO:0000256" key="5">
    <source>
        <dbReference type="ARBA" id="ARBA00022853"/>
    </source>
</evidence>
<keyword evidence="12" id="KW-1185">Reference proteome</keyword>
<dbReference type="AlphaFoldDB" id="A0A9D4MBQ9"/>
<dbReference type="GO" id="GO:0035098">
    <property type="term" value="C:ESC/E(Z) complex"/>
    <property type="evidence" value="ECO:0007669"/>
    <property type="project" value="TreeGrafter"/>
</dbReference>
<evidence type="ECO:0000259" key="9">
    <source>
        <dbReference type="Pfam" id="PF09733"/>
    </source>
</evidence>
<evidence type="ECO:0000256" key="7">
    <source>
        <dbReference type="ARBA" id="ARBA00023163"/>
    </source>
</evidence>
<reference evidence="11" key="2">
    <citation type="submission" date="2020-11" db="EMBL/GenBank/DDBJ databases">
        <authorList>
            <person name="McCartney M.A."/>
            <person name="Auch B."/>
            <person name="Kono T."/>
            <person name="Mallez S."/>
            <person name="Becker A."/>
            <person name="Gohl D.M."/>
            <person name="Silverstein K.A.T."/>
            <person name="Koren S."/>
            <person name="Bechman K.B."/>
            <person name="Herman A."/>
            <person name="Abrahante J.E."/>
            <person name="Garbe J."/>
        </authorList>
    </citation>
    <scope>NUCLEOTIDE SEQUENCE</scope>
    <source>
        <strain evidence="11">Duluth1</strain>
        <tissue evidence="11">Whole animal</tissue>
    </source>
</reference>
<evidence type="ECO:0000256" key="8">
    <source>
        <dbReference type="SAM" id="MobiDB-lite"/>
    </source>
</evidence>
<evidence type="ECO:0000313" key="11">
    <source>
        <dbReference type="EMBL" id="KAH3873319.1"/>
    </source>
</evidence>
<keyword evidence="5" id="KW-0156">Chromatin regulator</keyword>
<dbReference type="Proteomes" id="UP000828390">
    <property type="component" value="Unassembled WGS sequence"/>
</dbReference>
<keyword evidence="7" id="KW-0804">Transcription</keyword>
<dbReference type="PANTHER" id="PTHR22597:SF0">
    <property type="entry name" value="POLYCOMB PROTEIN SUZ12"/>
    <property type="match status" value="1"/>
</dbReference>
<accession>A0A9D4MBQ9</accession>
<dbReference type="CDD" id="cd21551">
    <property type="entry name" value="VEFS-box_SUZ12"/>
    <property type="match status" value="1"/>
</dbReference>
<feature type="domain" description="Polycomb protein VEFS-Box" evidence="9">
    <location>
        <begin position="484"/>
        <end position="600"/>
    </location>
</feature>
<feature type="domain" description="Polycomb protein SUZ12-like zinc finger" evidence="10">
    <location>
        <begin position="357"/>
        <end position="423"/>
    </location>
</feature>
<evidence type="ECO:0000256" key="6">
    <source>
        <dbReference type="ARBA" id="ARBA00023015"/>
    </source>
</evidence>
<dbReference type="GO" id="GO:0008270">
    <property type="term" value="F:zinc ion binding"/>
    <property type="evidence" value="ECO:0007669"/>
    <property type="project" value="UniProtKB-KW"/>
</dbReference>
<comment type="similarity">
    <text evidence="1">Belongs to the VEFS (VRN2-EMF2-FIS2-SU(Z)12) family.</text>
</comment>
<feature type="region of interest" description="Disordered" evidence="8">
    <location>
        <begin position="148"/>
        <end position="168"/>
    </location>
</feature>
<comment type="caution">
    <text evidence="11">The sequence shown here is derived from an EMBL/GenBank/DDBJ whole genome shotgun (WGS) entry which is preliminary data.</text>
</comment>
<name>A0A9D4MBQ9_DREPO</name>
<dbReference type="EMBL" id="JAIWYP010000002">
    <property type="protein sequence ID" value="KAH3873319.1"/>
    <property type="molecule type" value="Genomic_DNA"/>
</dbReference>
<feature type="compositionally biased region" description="Polar residues" evidence="8">
    <location>
        <begin position="151"/>
        <end position="165"/>
    </location>
</feature>
<dbReference type="GO" id="GO:0031490">
    <property type="term" value="F:chromatin DNA binding"/>
    <property type="evidence" value="ECO:0007669"/>
    <property type="project" value="TreeGrafter"/>
</dbReference>
<gene>
    <name evidence="11" type="ORF">DPMN_036551</name>
</gene>
<evidence type="ECO:0000259" key="10">
    <source>
        <dbReference type="Pfam" id="PF23320"/>
    </source>
</evidence>
<evidence type="ECO:0000256" key="1">
    <source>
        <dbReference type="ARBA" id="ARBA00007416"/>
    </source>
</evidence>
<evidence type="ECO:0000256" key="4">
    <source>
        <dbReference type="ARBA" id="ARBA00022833"/>
    </source>
</evidence>
<dbReference type="InterPro" id="IPR057540">
    <property type="entry name" value="Znf_SUZ12"/>
</dbReference>
<proteinExistence type="inferred from homology"/>
<dbReference type="CDD" id="cd21750">
    <property type="entry name" value="ZnB-Zn_SUZ12"/>
    <property type="match status" value="1"/>
</dbReference>
<dbReference type="Pfam" id="PF23320">
    <property type="entry name" value="Zn_SUZ12"/>
    <property type="match status" value="1"/>
</dbReference>
<evidence type="ECO:0000256" key="2">
    <source>
        <dbReference type="ARBA" id="ARBA00022723"/>
    </source>
</evidence>